<gene>
    <name evidence="2" type="ORF">FGU71_02530</name>
</gene>
<proteinExistence type="predicted"/>
<evidence type="ECO:0000313" key="3">
    <source>
        <dbReference type="Proteomes" id="UP000316343"/>
    </source>
</evidence>
<dbReference type="Pfam" id="PF07386">
    <property type="entry name" value="DUF1499"/>
    <property type="match status" value="1"/>
</dbReference>
<name>A0A547P9M2_9SPHN</name>
<organism evidence="2 3">
    <name type="scientific">Erythrobacter insulae</name>
    <dbReference type="NCBI Taxonomy" id="2584124"/>
    <lineage>
        <taxon>Bacteria</taxon>
        <taxon>Pseudomonadati</taxon>
        <taxon>Pseudomonadota</taxon>
        <taxon>Alphaproteobacteria</taxon>
        <taxon>Sphingomonadales</taxon>
        <taxon>Erythrobacteraceae</taxon>
        <taxon>Erythrobacter/Porphyrobacter group</taxon>
        <taxon>Erythrobacter</taxon>
    </lineage>
</organism>
<dbReference type="RefSeq" id="WP_142787114.1">
    <property type="nucleotide sequence ID" value="NZ_VHJK01000001.1"/>
</dbReference>
<keyword evidence="1" id="KW-0472">Membrane</keyword>
<comment type="caution">
    <text evidence="2">The sequence shown here is derived from an EMBL/GenBank/DDBJ whole genome shotgun (WGS) entry which is preliminary data.</text>
</comment>
<keyword evidence="3" id="KW-1185">Reference proteome</keyword>
<dbReference type="PANTHER" id="PTHR34801:SF6">
    <property type="entry name" value="SLL1620 PROTEIN"/>
    <property type="match status" value="1"/>
</dbReference>
<protein>
    <submittedName>
        <fullName evidence="2">DUF1499 domain-containing protein</fullName>
    </submittedName>
</protein>
<keyword evidence="1" id="KW-1133">Transmembrane helix</keyword>
<evidence type="ECO:0000256" key="1">
    <source>
        <dbReference type="SAM" id="Phobius"/>
    </source>
</evidence>
<dbReference type="OrthoDB" id="1523552at2"/>
<dbReference type="InterPro" id="IPR010865">
    <property type="entry name" value="DUF1499"/>
</dbReference>
<keyword evidence="1" id="KW-0812">Transmembrane</keyword>
<sequence>MSVLKFAISALVILGVIGVIGFFILGISSQNGSAPGLSDGRLAACPNSPNCVSSEDGVSADKAAAPFPLESWNRLPAAIVSIGGTVTITQDDYLAAEFKSATFGFVDDLELRKADDAVHVRSASRVGYSDAGANAARVANLRKALSD</sequence>
<dbReference type="PIRSF" id="PIRSF026426">
    <property type="entry name" value="DUF1499"/>
    <property type="match status" value="1"/>
</dbReference>
<reference evidence="2 3" key="1">
    <citation type="submission" date="2019-06" db="EMBL/GenBank/DDBJ databases">
        <title>Erythrobacter insulae sp. nov., isolated from a tidal flat.</title>
        <authorList>
            <person name="Yoon J.-H."/>
        </authorList>
    </citation>
    <scope>NUCLEOTIDE SEQUENCE [LARGE SCALE GENOMIC DNA]</scope>
    <source>
        <strain evidence="2 3">JBTF-M21</strain>
    </source>
</reference>
<dbReference type="EMBL" id="VHJK01000001">
    <property type="protein sequence ID" value="TRD10852.1"/>
    <property type="molecule type" value="Genomic_DNA"/>
</dbReference>
<dbReference type="AlphaFoldDB" id="A0A547P9M2"/>
<evidence type="ECO:0000313" key="2">
    <source>
        <dbReference type="EMBL" id="TRD10852.1"/>
    </source>
</evidence>
<dbReference type="PANTHER" id="PTHR34801">
    <property type="entry name" value="EXPRESSED PROTEIN"/>
    <property type="match status" value="1"/>
</dbReference>
<dbReference type="Proteomes" id="UP000316343">
    <property type="component" value="Unassembled WGS sequence"/>
</dbReference>
<feature type="transmembrane region" description="Helical" evidence="1">
    <location>
        <begin position="6"/>
        <end position="27"/>
    </location>
</feature>
<accession>A0A547P9M2</accession>